<dbReference type="Proteomes" id="UP001230649">
    <property type="component" value="Unassembled WGS sequence"/>
</dbReference>
<reference evidence="1" key="1">
    <citation type="submission" date="2023-04" db="EMBL/GenBank/DDBJ databases">
        <title>Draft Genome sequencing of Naganishia species isolated from polar environments using Oxford Nanopore Technology.</title>
        <authorList>
            <person name="Leo P."/>
            <person name="Venkateswaran K."/>
        </authorList>
    </citation>
    <scope>NUCLEOTIDE SEQUENCE</scope>
    <source>
        <strain evidence="1">MNA-CCFEE 5262</strain>
    </source>
</reference>
<protein>
    <submittedName>
        <fullName evidence="1">Uncharacterized protein</fullName>
    </submittedName>
</protein>
<proteinExistence type="predicted"/>
<gene>
    <name evidence="1" type="ORF">QFC20_002351</name>
</gene>
<evidence type="ECO:0000313" key="2">
    <source>
        <dbReference type="Proteomes" id="UP001230649"/>
    </source>
</evidence>
<keyword evidence="2" id="KW-1185">Reference proteome</keyword>
<sequence length="180" mass="19023">MQATPTGYATSDSAPTLDDPAERQAMDALEEGTKHLEDGNIEAARDQYRRSVEIQKSAAALFNLDNVDAAIGAWQQTIDIAPSADAHTNIASAYILAKPPQASLAISHLKQALELSPEDPEIAFNLAAVLESTGNNEPALTLYEKAVSLGVDRAEQNVRNVKAKIAAAKAEAESASTKAP</sequence>
<evidence type="ECO:0000313" key="1">
    <source>
        <dbReference type="EMBL" id="KAJ9112170.1"/>
    </source>
</evidence>
<name>A0ACC2WLZ5_9TREE</name>
<dbReference type="EMBL" id="JASBWS010000016">
    <property type="protein sequence ID" value="KAJ9112170.1"/>
    <property type="molecule type" value="Genomic_DNA"/>
</dbReference>
<comment type="caution">
    <text evidence="1">The sequence shown here is derived from an EMBL/GenBank/DDBJ whole genome shotgun (WGS) entry which is preliminary data.</text>
</comment>
<accession>A0ACC2WLZ5</accession>
<organism evidence="1 2">
    <name type="scientific">Naganishia adeliensis</name>
    <dbReference type="NCBI Taxonomy" id="92952"/>
    <lineage>
        <taxon>Eukaryota</taxon>
        <taxon>Fungi</taxon>
        <taxon>Dikarya</taxon>
        <taxon>Basidiomycota</taxon>
        <taxon>Agaricomycotina</taxon>
        <taxon>Tremellomycetes</taxon>
        <taxon>Filobasidiales</taxon>
        <taxon>Filobasidiaceae</taxon>
        <taxon>Naganishia</taxon>
    </lineage>
</organism>